<dbReference type="PANTHER" id="PTHR30349:SF41">
    <property type="entry name" value="INTEGRASE_RECOMBINASE PROTEIN MJ0367-RELATED"/>
    <property type="match status" value="1"/>
</dbReference>
<dbReference type="InterPro" id="IPR011010">
    <property type="entry name" value="DNA_brk_join_enz"/>
</dbReference>
<comment type="similarity">
    <text evidence="1">Belongs to the 'phage' integrase family.</text>
</comment>
<dbReference type="InterPro" id="IPR044068">
    <property type="entry name" value="CB"/>
</dbReference>
<dbReference type="Gene3D" id="1.10.443.10">
    <property type="entry name" value="Intergrase catalytic core"/>
    <property type="match status" value="1"/>
</dbReference>
<organism evidence="7 8">
    <name type="scientific">Candidatus Doudnabacteria bacterium RIFCSPLOWO2_01_FULL_44_21</name>
    <dbReference type="NCBI Taxonomy" id="1817841"/>
    <lineage>
        <taxon>Bacteria</taxon>
        <taxon>Candidatus Doudnaibacteriota</taxon>
    </lineage>
</organism>
<dbReference type="PROSITE" id="PS51900">
    <property type="entry name" value="CB"/>
    <property type="match status" value="1"/>
</dbReference>
<dbReference type="PROSITE" id="PS51898">
    <property type="entry name" value="TYR_RECOMBINASE"/>
    <property type="match status" value="1"/>
</dbReference>
<reference evidence="7 8" key="1">
    <citation type="journal article" date="2016" name="Nat. Commun.">
        <title>Thousands of microbial genomes shed light on interconnected biogeochemical processes in an aquifer system.</title>
        <authorList>
            <person name="Anantharaman K."/>
            <person name="Brown C.T."/>
            <person name="Hug L.A."/>
            <person name="Sharon I."/>
            <person name="Castelle C.J."/>
            <person name="Probst A.J."/>
            <person name="Thomas B.C."/>
            <person name="Singh A."/>
            <person name="Wilkins M.J."/>
            <person name="Karaoz U."/>
            <person name="Brodie E.L."/>
            <person name="Williams K.H."/>
            <person name="Hubbard S.S."/>
            <person name="Banfield J.F."/>
        </authorList>
    </citation>
    <scope>NUCLEOTIDE SEQUENCE [LARGE SCALE GENOMIC DNA]</scope>
</reference>
<evidence type="ECO:0000259" key="6">
    <source>
        <dbReference type="PROSITE" id="PS51900"/>
    </source>
</evidence>
<dbReference type="InterPro" id="IPR010998">
    <property type="entry name" value="Integrase_recombinase_N"/>
</dbReference>
<evidence type="ECO:0000256" key="1">
    <source>
        <dbReference type="ARBA" id="ARBA00008857"/>
    </source>
</evidence>
<name>A0A1F5Q219_9BACT</name>
<keyword evidence="3" id="KW-0233">DNA recombination</keyword>
<evidence type="ECO:0000313" key="8">
    <source>
        <dbReference type="Proteomes" id="UP000177281"/>
    </source>
</evidence>
<dbReference type="Proteomes" id="UP000177281">
    <property type="component" value="Unassembled WGS sequence"/>
</dbReference>
<dbReference type="GO" id="GO:0006310">
    <property type="term" value="P:DNA recombination"/>
    <property type="evidence" value="ECO:0007669"/>
    <property type="project" value="UniProtKB-KW"/>
</dbReference>
<dbReference type="InterPro" id="IPR050090">
    <property type="entry name" value="Tyrosine_recombinase_XerCD"/>
</dbReference>
<dbReference type="Pfam" id="PF00589">
    <property type="entry name" value="Phage_integrase"/>
    <property type="match status" value="1"/>
</dbReference>
<keyword evidence="2 4" id="KW-0238">DNA-binding</keyword>
<dbReference type="PANTHER" id="PTHR30349">
    <property type="entry name" value="PHAGE INTEGRASE-RELATED"/>
    <property type="match status" value="1"/>
</dbReference>
<evidence type="ECO:0000256" key="2">
    <source>
        <dbReference type="ARBA" id="ARBA00023125"/>
    </source>
</evidence>
<dbReference type="InterPro" id="IPR013762">
    <property type="entry name" value="Integrase-like_cat_sf"/>
</dbReference>
<dbReference type="STRING" id="1817841.A3B10_02865"/>
<dbReference type="Gene3D" id="1.10.150.130">
    <property type="match status" value="1"/>
</dbReference>
<evidence type="ECO:0000259" key="5">
    <source>
        <dbReference type="PROSITE" id="PS51898"/>
    </source>
</evidence>
<dbReference type="SUPFAM" id="SSF56349">
    <property type="entry name" value="DNA breaking-rejoining enzymes"/>
    <property type="match status" value="1"/>
</dbReference>
<evidence type="ECO:0000313" key="7">
    <source>
        <dbReference type="EMBL" id="OGE96229.1"/>
    </source>
</evidence>
<evidence type="ECO:0000256" key="4">
    <source>
        <dbReference type="PROSITE-ProRule" id="PRU01248"/>
    </source>
</evidence>
<dbReference type="InterPro" id="IPR002104">
    <property type="entry name" value="Integrase_catalytic"/>
</dbReference>
<dbReference type="GO" id="GO:0003677">
    <property type="term" value="F:DNA binding"/>
    <property type="evidence" value="ECO:0007669"/>
    <property type="project" value="UniProtKB-UniRule"/>
</dbReference>
<feature type="domain" description="Tyr recombinase" evidence="5">
    <location>
        <begin position="109"/>
        <end position="294"/>
    </location>
</feature>
<evidence type="ECO:0000256" key="3">
    <source>
        <dbReference type="ARBA" id="ARBA00023172"/>
    </source>
</evidence>
<protein>
    <submittedName>
        <fullName evidence="7">Integrase</fullName>
    </submittedName>
</protein>
<dbReference type="GO" id="GO:0015074">
    <property type="term" value="P:DNA integration"/>
    <property type="evidence" value="ECO:0007669"/>
    <property type="project" value="InterPro"/>
</dbReference>
<feature type="domain" description="Core-binding (CB)" evidence="6">
    <location>
        <begin position="11"/>
        <end position="87"/>
    </location>
</feature>
<accession>A0A1F5Q219</accession>
<gene>
    <name evidence="7" type="ORF">A3B10_02865</name>
</gene>
<sequence length="302" mass="35186">MQKDLTLSPEANHDNAKKIFDNLDVSESTRKDYQYRVGLFVDYIRRNNFSRNSYLEYKRYLAGRNDVSTSTKNKFLIVAKIFLRELSRLGVMQSDITQNIKTFKENHKHKKEGLNEEEMQKLVSWLRELPSTPQNTRLRAIIALLTLNGLRQIEIVRLDFKDLDLVAKTAFVLGKGQDDREIVHLHPEAVKAVSEYLKVNKIADGALFVSISNGSRNHRLTTRGLRQIVQKSLKSLDIERCVHGFRHYFATALINSYKGDLLEVSRYTRHKSIQMLEVYNDNIKQKADLPRYYKVFESINFS</sequence>
<dbReference type="AlphaFoldDB" id="A0A1F5Q219"/>
<proteinExistence type="inferred from homology"/>
<comment type="caution">
    <text evidence="7">The sequence shown here is derived from an EMBL/GenBank/DDBJ whole genome shotgun (WGS) entry which is preliminary data.</text>
</comment>
<dbReference type="EMBL" id="MFFB01000006">
    <property type="protein sequence ID" value="OGE96229.1"/>
    <property type="molecule type" value="Genomic_DNA"/>
</dbReference>